<keyword evidence="1" id="KW-0472">Membrane</keyword>
<protein>
    <recommendedName>
        <fullName evidence="3">DUF4760 domain-containing protein</fullName>
    </recommendedName>
</protein>
<accession>A0A1L4BM62</accession>
<keyword evidence="1" id="KW-0812">Transmembrane</keyword>
<dbReference type="RefSeq" id="WP_053528573.1">
    <property type="nucleotide sequence ID" value="NZ_KX833212.1"/>
</dbReference>
<geneLocation type="plasmid" evidence="2">
    <name>pTy004_02</name>
</geneLocation>
<dbReference type="SMR" id="A0A1L4BM62"/>
<keyword evidence="2" id="KW-0614">Plasmid</keyword>
<reference evidence="2" key="1">
    <citation type="submission" date="2016-09" db="EMBL/GenBank/DDBJ databases">
        <title>Whole genome sequence analysis of Salmonella Typhi isolated in Thailand before and after the introduction of a national immunization program.</title>
        <authorList>
            <person name="Dyson Z.A."/>
            <person name="Thanh D.P."/>
            <person name="Bodhidatta L."/>
            <person name="Mason C.J."/>
            <person name="Rabaa M.A."/>
            <person name="Vinh P.V."/>
            <person name="Thanh T.H."/>
            <person name="Thwaites G.E."/>
            <person name="Baker S."/>
            <person name="Holt K.E."/>
        </authorList>
    </citation>
    <scope>NUCLEOTIDE SEQUENCE</scope>
    <source>
        <strain evidence="2">Salmonella Typhi strain Ty004 plasmid pTy004_02</strain>
        <plasmid evidence="2">pTy004_02</plasmid>
    </source>
</reference>
<evidence type="ECO:0000313" key="2">
    <source>
        <dbReference type="EMBL" id="API83009.1"/>
    </source>
</evidence>
<proteinExistence type="predicted"/>
<evidence type="ECO:0008006" key="3">
    <source>
        <dbReference type="Google" id="ProtNLM"/>
    </source>
</evidence>
<evidence type="ECO:0000256" key="1">
    <source>
        <dbReference type="SAM" id="Phobius"/>
    </source>
</evidence>
<sequence>MSKRLWLVVFILASLAFFSVFAVYFLWFKASLDFHLSKSPEVWGQFGDFVGGVLNPILSFITVVILIITTIYQQKQYENSEKRELNKRFDDRFYGMISYQRDLAANFKLALPGGSDADVKDVITYVEDVFFNTNDHSYINSHGFKETIFPVVRAFYILIKMIDESSEDEVSANIASKYYEWVINLSDYHFLRLVFFCSFYYDNISSFTYIRSNKNIISSLTTMGWGVYINEIIKRKQQLGIA</sequence>
<name>A0A1L4BM62_SALTI</name>
<dbReference type="EMBL" id="KX833212">
    <property type="protein sequence ID" value="API83009.1"/>
    <property type="molecule type" value="Genomic_DNA"/>
</dbReference>
<organism evidence="2">
    <name type="scientific">Salmonella typhi</name>
    <dbReference type="NCBI Taxonomy" id="90370"/>
    <lineage>
        <taxon>Bacteria</taxon>
        <taxon>Pseudomonadati</taxon>
        <taxon>Pseudomonadota</taxon>
        <taxon>Gammaproteobacteria</taxon>
        <taxon>Enterobacterales</taxon>
        <taxon>Enterobacteriaceae</taxon>
        <taxon>Salmonella</taxon>
    </lineage>
</organism>
<keyword evidence="1" id="KW-1133">Transmembrane helix</keyword>
<dbReference type="AlphaFoldDB" id="A0A1L4BM62"/>
<feature type="transmembrane region" description="Helical" evidence="1">
    <location>
        <begin position="7"/>
        <end position="29"/>
    </location>
</feature>
<feature type="transmembrane region" description="Helical" evidence="1">
    <location>
        <begin position="49"/>
        <end position="72"/>
    </location>
</feature>